<dbReference type="InterPro" id="IPR016024">
    <property type="entry name" value="ARM-type_fold"/>
</dbReference>
<organism evidence="1">
    <name type="scientific">Schistosoma haematobium</name>
    <name type="common">Blood fluke</name>
    <dbReference type="NCBI Taxonomy" id="6185"/>
    <lineage>
        <taxon>Eukaryota</taxon>
        <taxon>Metazoa</taxon>
        <taxon>Spiralia</taxon>
        <taxon>Lophotrochozoa</taxon>
        <taxon>Platyhelminthes</taxon>
        <taxon>Trematoda</taxon>
        <taxon>Digenea</taxon>
        <taxon>Strigeidida</taxon>
        <taxon>Schistosomatoidea</taxon>
        <taxon>Schistosomatidae</taxon>
        <taxon>Schistosoma</taxon>
    </lineage>
</organism>
<reference evidence="1" key="1">
    <citation type="journal article" date="2012" name="Nat. Genet.">
        <title>Whole-genome sequence of Schistosoma haematobium.</title>
        <authorList>
            <person name="Young N.D."/>
            <person name="Jex A.R."/>
            <person name="Li B."/>
            <person name="Liu S."/>
            <person name="Yang L."/>
            <person name="Xiong Z."/>
            <person name="Li Y."/>
            <person name="Cantacessi C."/>
            <person name="Hall R.S."/>
            <person name="Xu X."/>
            <person name="Chen F."/>
            <person name="Wu X."/>
            <person name="Zerlotini A."/>
            <person name="Oliveira G."/>
            <person name="Hofmann A."/>
            <person name="Zhang G."/>
            <person name="Fang X."/>
            <person name="Kang Y."/>
            <person name="Campbell B.E."/>
            <person name="Loukas A."/>
            <person name="Ranganathan S."/>
            <person name="Rollinson D."/>
            <person name="Rinaldi G."/>
            <person name="Brindley P.J."/>
            <person name="Yang H."/>
            <person name="Wang J."/>
            <person name="Wang J."/>
            <person name="Gasser R.B."/>
        </authorList>
    </citation>
    <scope>NUCLEOTIDE SEQUENCE [LARGE SCALE GENOMIC DNA]</scope>
</reference>
<dbReference type="GO" id="GO:0006611">
    <property type="term" value="P:protein export from nucleus"/>
    <property type="evidence" value="ECO:0007669"/>
    <property type="project" value="InterPro"/>
</dbReference>
<dbReference type="GO" id="GO:0005049">
    <property type="term" value="F:nuclear export signal receptor activity"/>
    <property type="evidence" value="ECO:0007669"/>
    <property type="project" value="InterPro"/>
</dbReference>
<dbReference type="InterPro" id="IPR011989">
    <property type="entry name" value="ARM-like"/>
</dbReference>
<sequence length="163" mass="18989">MIEKLQHQVDGREWSWHNLNTLCWAIGSISGAMQEDDERSFLVIVIRDLLGLCEQKRGKDNKAIVASNIMYVVGQYPRFLRAHWRFLKTVITKLFEFMHETHEGVQDMACDTFIKIAQKCRRQLVTVQLPTVLHHFFFLFSSSDFCVVINLCKSLKAKIECPL</sequence>
<dbReference type="PANTHER" id="PTHR11223:SF2">
    <property type="entry name" value="EXPORTIN-1"/>
    <property type="match status" value="1"/>
</dbReference>
<proteinExistence type="predicted"/>
<dbReference type="PANTHER" id="PTHR11223">
    <property type="entry name" value="EXPORTIN 1/5"/>
    <property type="match status" value="1"/>
</dbReference>
<dbReference type="InterPro" id="IPR040485">
    <property type="entry name" value="XPO1_repeat_3"/>
</dbReference>
<dbReference type="GO" id="GO:0005634">
    <property type="term" value="C:nucleus"/>
    <property type="evidence" value="ECO:0007669"/>
    <property type="project" value="TreeGrafter"/>
</dbReference>
<dbReference type="Pfam" id="PF18787">
    <property type="entry name" value="CRM1_repeat_3"/>
    <property type="match status" value="1"/>
</dbReference>
<dbReference type="GO" id="GO:0000055">
    <property type="term" value="P:ribosomal large subunit export from nucleus"/>
    <property type="evidence" value="ECO:0007669"/>
    <property type="project" value="TreeGrafter"/>
</dbReference>
<dbReference type="SUPFAM" id="SSF48371">
    <property type="entry name" value="ARM repeat"/>
    <property type="match status" value="1"/>
</dbReference>
<dbReference type="STRING" id="6185.A0A094ZL53"/>
<gene>
    <name evidence="1" type="ORF">MS3_01847</name>
</gene>
<protein>
    <submittedName>
        <fullName evidence="1">Exportin-1</fullName>
    </submittedName>
</protein>
<dbReference type="AlphaFoldDB" id="A0A094ZL53"/>
<accession>A0A094ZL53</accession>
<dbReference type="InterPro" id="IPR045065">
    <property type="entry name" value="XPO1/5"/>
</dbReference>
<dbReference type="EMBL" id="KL250561">
    <property type="protein sequence ID" value="KGB33659.1"/>
    <property type="molecule type" value="Genomic_DNA"/>
</dbReference>
<evidence type="ECO:0000313" key="1">
    <source>
        <dbReference type="EMBL" id="KGB33659.1"/>
    </source>
</evidence>
<dbReference type="GO" id="GO:0005737">
    <property type="term" value="C:cytoplasm"/>
    <property type="evidence" value="ECO:0007669"/>
    <property type="project" value="TreeGrafter"/>
</dbReference>
<dbReference type="GO" id="GO:0000056">
    <property type="term" value="P:ribosomal small subunit export from nucleus"/>
    <property type="evidence" value="ECO:0007669"/>
    <property type="project" value="TreeGrafter"/>
</dbReference>
<dbReference type="Gene3D" id="1.25.10.10">
    <property type="entry name" value="Leucine-rich Repeat Variant"/>
    <property type="match status" value="1"/>
</dbReference>
<name>A0A094ZL53_SCHHA</name>